<protein>
    <submittedName>
        <fullName evidence="1">Uncharacterized protein</fullName>
    </submittedName>
</protein>
<dbReference type="HOGENOM" id="CLU_3411304_0_0_1"/>
<dbReference type="InParanoid" id="D7SHT4"/>
<name>D7SHT4_VITVI</name>
<evidence type="ECO:0000313" key="1">
    <source>
        <dbReference type="EMBL" id="CBI15044.3"/>
    </source>
</evidence>
<gene>
    <name evidence="1" type="ordered locus">VIT_17s0000g08180</name>
</gene>
<dbReference type="PaxDb" id="29760-VIT_17s0000g08180.t01"/>
<dbReference type="Proteomes" id="UP000009183">
    <property type="component" value="Chromosome 17"/>
</dbReference>
<evidence type="ECO:0000313" key="2">
    <source>
        <dbReference type="Proteomes" id="UP000009183"/>
    </source>
</evidence>
<organism evidence="1 2">
    <name type="scientific">Vitis vinifera</name>
    <name type="common">Grape</name>
    <dbReference type="NCBI Taxonomy" id="29760"/>
    <lineage>
        <taxon>Eukaryota</taxon>
        <taxon>Viridiplantae</taxon>
        <taxon>Streptophyta</taxon>
        <taxon>Embryophyta</taxon>
        <taxon>Tracheophyta</taxon>
        <taxon>Spermatophyta</taxon>
        <taxon>Magnoliopsida</taxon>
        <taxon>eudicotyledons</taxon>
        <taxon>Gunneridae</taxon>
        <taxon>Pentapetalae</taxon>
        <taxon>rosids</taxon>
        <taxon>Vitales</taxon>
        <taxon>Vitaceae</taxon>
        <taxon>Viteae</taxon>
        <taxon>Vitis</taxon>
    </lineage>
</organism>
<reference evidence="2" key="1">
    <citation type="journal article" date="2007" name="Nature">
        <title>The grapevine genome sequence suggests ancestral hexaploidization in major angiosperm phyla.</title>
        <authorList>
            <consortium name="The French-Italian Public Consortium for Grapevine Genome Characterization."/>
            <person name="Jaillon O."/>
            <person name="Aury J.-M."/>
            <person name="Noel B."/>
            <person name="Policriti A."/>
            <person name="Clepet C."/>
            <person name="Casagrande A."/>
            <person name="Choisne N."/>
            <person name="Aubourg S."/>
            <person name="Vitulo N."/>
            <person name="Jubin C."/>
            <person name="Vezzi A."/>
            <person name="Legeai F."/>
            <person name="Hugueney P."/>
            <person name="Dasilva C."/>
            <person name="Horner D."/>
            <person name="Mica E."/>
            <person name="Jublot D."/>
            <person name="Poulain J."/>
            <person name="Bruyere C."/>
            <person name="Billault A."/>
            <person name="Segurens B."/>
            <person name="Gouyvenoux M."/>
            <person name="Ugarte E."/>
            <person name="Cattonaro F."/>
            <person name="Anthouard V."/>
            <person name="Vico V."/>
            <person name="Del Fabbro C."/>
            <person name="Alaux M."/>
            <person name="Di Gaspero G."/>
            <person name="Dumas V."/>
            <person name="Felice N."/>
            <person name="Paillard S."/>
            <person name="Juman I."/>
            <person name="Moroldo M."/>
            <person name="Scalabrin S."/>
            <person name="Canaguier A."/>
            <person name="Le Clainche I."/>
            <person name="Malacrida G."/>
            <person name="Durand E."/>
            <person name="Pesole G."/>
            <person name="Laucou V."/>
            <person name="Chatelet P."/>
            <person name="Merdinoglu D."/>
            <person name="Delledonne M."/>
            <person name="Pezzotti M."/>
            <person name="Lecharny A."/>
            <person name="Scarpelli C."/>
            <person name="Artiguenave F."/>
            <person name="Pe M.E."/>
            <person name="Valle G."/>
            <person name="Morgante M."/>
            <person name="Caboche M."/>
            <person name="Adam-Blondon A.-F."/>
            <person name="Weissenbach J."/>
            <person name="Quetier F."/>
            <person name="Wincker P."/>
        </authorList>
    </citation>
    <scope>NUCLEOTIDE SEQUENCE [LARGE SCALE GENOMIC DNA]</scope>
    <source>
        <strain evidence="2">cv. Pinot noir / PN40024</strain>
    </source>
</reference>
<proteinExistence type="predicted"/>
<accession>D7SHT4</accession>
<keyword evidence="2" id="KW-1185">Reference proteome</keyword>
<dbReference type="EMBL" id="FN594950">
    <property type="protein sequence ID" value="CBI15044.3"/>
    <property type="molecule type" value="Genomic_DNA"/>
</dbReference>
<dbReference type="AlphaFoldDB" id="D7SHT4"/>
<sequence length="29" mass="3507">MLKFALNNNFVVHNHVFMVHSYQELLDFV</sequence>